<proteinExistence type="predicted"/>
<evidence type="ECO:0000313" key="4">
    <source>
        <dbReference type="Proteomes" id="UP000053660"/>
    </source>
</evidence>
<protein>
    <submittedName>
        <fullName evidence="3">Uncharacterized protein</fullName>
    </submittedName>
</protein>
<dbReference type="EMBL" id="KN550222">
    <property type="protein sequence ID" value="KHJ94718.1"/>
    <property type="molecule type" value="Genomic_DNA"/>
</dbReference>
<keyword evidence="4" id="KW-1185">Reference proteome</keyword>
<accession>A0A0B1TAZ8</accession>
<keyword evidence="1" id="KW-0175">Coiled coil</keyword>
<evidence type="ECO:0000313" key="3">
    <source>
        <dbReference type="EMBL" id="KHJ94718.1"/>
    </source>
</evidence>
<dbReference type="Proteomes" id="UP000053660">
    <property type="component" value="Unassembled WGS sequence"/>
</dbReference>
<evidence type="ECO:0000256" key="2">
    <source>
        <dbReference type="SAM" id="MobiDB-lite"/>
    </source>
</evidence>
<feature type="region of interest" description="Disordered" evidence="2">
    <location>
        <begin position="32"/>
        <end position="76"/>
    </location>
</feature>
<feature type="non-terminal residue" evidence="3">
    <location>
        <position position="136"/>
    </location>
</feature>
<dbReference type="OrthoDB" id="5844208at2759"/>
<reference evidence="3 4" key="1">
    <citation type="submission" date="2014-03" db="EMBL/GenBank/DDBJ databases">
        <title>Draft genome of the hookworm Oesophagostomum dentatum.</title>
        <authorList>
            <person name="Mitreva M."/>
        </authorList>
    </citation>
    <scope>NUCLEOTIDE SEQUENCE [LARGE SCALE GENOMIC DNA]</scope>
    <source>
        <strain evidence="3 4">OD-Hann</strain>
    </source>
</reference>
<evidence type="ECO:0000256" key="1">
    <source>
        <dbReference type="SAM" id="Coils"/>
    </source>
</evidence>
<organism evidence="3 4">
    <name type="scientific">Oesophagostomum dentatum</name>
    <name type="common">Nodular worm</name>
    <dbReference type="NCBI Taxonomy" id="61180"/>
    <lineage>
        <taxon>Eukaryota</taxon>
        <taxon>Metazoa</taxon>
        <taxon>Ecdysozoa</taxon>
        <taxon>Nematoda</taxon>
        <taxon>Chromadorea</taxon>
        <taxon>Rhabditida</taxon>
        <taxon>Rhabditina</taxon>
        <taxon>Rhabditomorpha</taxon>
        <taxon>Strongyloidea</taxon>
        <taxon>Strongylidae</taxon>
        <taxon>Oesophagostomum</taxon>
    </lineage>
</organism>
<sequence>MRAERVGRVKTTFASAGSSLYEGLVQFKSAKYGKESRGSSDTDVGYVSRSSSEELDRSRSPRSPDMQNNSLFAENHFNDIEERFDAPIPSDVTVEELNASLLEQEELAEFEQLEQEIEDSEDGLVRTDYIVCRDER</sequence>
<feature type="coiled-coil region" evidence="1">
    <location>
        <begin position="94"/>
        <end position="123"/>
    </location>
</feature>
<name>A0A0B1TAZ8_OESDE</name>
<gene>
    <name evidence="3" type="ORF">OESDEN_05348</name>
</gene>
<dbReference type="AlphaFoldDB" id="A0A0B1TAZ8"/>